<dbReference type="NCBIfam" id="NF041238">
    <property type="entry name" value="AhpD_rel_CFYUT"/>
    <property type="match status" value="1"/>
</dbReference>
<dbReference type="Proteomes" id="UP000218327">
    <property type="component" value="Unassembled WGS sequence"/>
</dbReference>
<reference evidence="2" key="1">
    <citation type="submission" date="2017-08" db="EMBL/GenBank/DDBJ databases">
        <title>A dynamic microbial community with high functional redundancy inhabits the cold, oxic subseafloor aquifer.</title>
        <authorList>
            <person name="Tully B.J."/>
            <person name="Wheat C.G."/>
            <person name="Glazer B.T."/>
            <person name="Huber J.A."/>
        </authorList>
    </citation>
    <scope>NUCLEOTIDE SEQUENCE [LARGE SCALE GENOMIC DNA]</scope>
</reference>
<organism evidence="1 2">
    <name type="scientific">SAR86 cluster bacterium</name>
    <dbReference type="NCBI Taxonomy" id="2030880"/>
    <lineage>
        <taxon>Bacteria</taxon>
        <taxon>Pseudomonadati</taxon>
        <taxon>Pseudomonadota</taxon>
        <taxon>Gammaproteobacteria</taxon>
        <taxon>SAR86 cluster</taxon>
    </lineage>
</organism>
<dbReference type="EMBL" id="NVVJ01000021">
    <property type="protein sequence ID" value="PCJ24984.1"/>
    <property type="molecule type" value="Genomic_DNA"/>
</dbReference>
<comment type="caution">
    <text evidence="1">The sequence shown here is derived from an EMBL/GenBank/DDBJ whole genome shotgun (WGS) entry which is preliminary data.</text>
</comment>
<dbReference type="SUPFAM" id="SSF69118">
    <property type="entry name" value="AhpD-like"/>
    <property type="match status" value="1"/>
</dbReference>
<gene>
    <name evidence="1" type="ORF">COA96_08295</name>
</gene>
<name>A0A2A5B0A3_9GAMM</name>
<proteinExistence type="predicted"/>
<dbReference type="AlphaFoldDB" id="A0A2A5B0A3"/>
<evidence type="ECO:0000313" key="2">
    <source>
        <dbReference type="Proteomes" id="UP000218327"/>
    </source>
</evidence>
<protein>
    <submittedName>
        <fullName evidence="1">Uncharacterized protein</fullName>
    </submittedName>
</protein>
<accession>A0A2A5B0A3</accession>
<evidence type="ECO:0000313" key="1">
    <source>
        <dbReference type="EMBL" id="PCJ24984.1"/>
    </source>
</evidence>
<sequence length="247" mass="27467">MSYFQYKDSPYTIRDDLGTAYRGFWSQLARPGSWWAGEQRIAIAQETRNAVECEFCVQRKAALSPYGLQGEHDGDSKLDNIATDAVHRIITDQSRITQAYIDDLAQQGLSNEAYVELSGIVVAVFSIDEFHRALGINLETFPDAEPGEPSHYRPDKAVAGIGFVPMLPPDAATGNESDLWHNEQTANVLRALTLVPDALRDWMKIGAAQYLTMEGMASMSQQEGRALNRMQIELVAGRVSAINECFY</sequence>
<dbReference type="InterPro" id="IPR029032">
    <property type="entry name" value="AhpD-like"/>
</dbReference>